<dbReference type="GO" id="GO:0016787">
    <property type="term" value="F:hydrolase activity"/>
    <property type="evidence" value="ECO:0007669"/>
    <property type="project" value="UniProtKB-KW"/>
</dbReference>
<dbReference type="InterPro" id="IPR040442">
    <property type="entry name" value="Pyrv_kinase-like_dom_sf"/>
</dbReference>
<dbReference type="NCBIfam" id="TIGR00125">
    <property type="entry name" value="cyt_tran_rel"/>
    <property type="match status" value="1"/>
</dbReference>
<dbReference type="EC" id="5.4.2.9" evidence="4"/>
<accession>A0A1E3XFY0</accession>
<proteinExistence type="predicted"/>
<dbReference type="Gene3D" id="3.40.50.620">
    <property type="entry name" value="HUPs"/>
    <property type="match status" value="1"/>
</dbReference>
<keyword evidence="6" id="KW-0670">Pyruvate</keyword>
<evidence type="ECO:0000256" key="1">
    <source>
        <dbReference type="ARBA" id="ARBA00022679"/>
    </source>
</evidence>
<dbReference type="CDD" id="cd02170">
    <property type="entry name" value="cytidylyltransferase"/>
    <property type="match status" value="1"/>
</dbReference>
<evidence type="ECO:0000313" key="7">
    <source>
        <dbReference type="Proteomes" id="UP000094056"/>
    </source>
</evidence>
<dbReference type="SUPFAM" id="SSF51621">
    <property type="entry name" value="Phosphoenolpyruvate/pyruvate domain"/>
    <property type="match status" value="1"/>
</dbReference>
<dbReference type="InterPro" id="IPR004821">
    <property type="entry name" value="Cyt_trans-like"/>
</dbReference>
<keyword evidence="3" id="KW-0413">Isomerase</keyword>
<dbReference type="Proteomes" id="UP000094056">
    <property type="component" value="Unassembled WGS sequence"/>
</dbReference>
<evidence type="ECO:0000256" key="3">
    <source>
        <dbReference type="ARBA" id="ARBA00023235"/>
    </source>
</evidence>
<dbReference type="Pfam" id="PF01467">
    <property type="entry name" value="CTP_transf_like"/>
    <property type="match status" value="1"/>
</dbReference>
<dbReference type="CDD" id="cd00377">
    <property type="entry name" value="ICL_PEPM"/>
    <property type="match status" value="1"/>
</dbReference>
<evidence type="ECO:0000256" key="4">
    <source>
        <dbReference type="ARBA" id="ARBA00024063"/>
    </source>
</evidence>
<evidence type="ECO:0000259" key="5">
    <source>
        <dbReference type="Pfam" id="PF01467"/>
    </source>
</evidence>
<dbReference type="AlphaFoldDB" id="A0A1E3XFY0"/>
<dbReference type="InterPro" id="IPR014729">
    <property type="entry name" value="Rossmann-like_a/b/a_fold"/>
</dbReference>
<reference evidence="6 7" key="1">
    <citation type="submission" date="2016-07" db="EMBL/GenBank/DDBJ databases">
        <title>Draft genome of Scalindua rubra, obtained from a brine-seawater interface in the Red Sea, sheds light on salt adaptation in anammox bacteria.</title>
        <authorList>
            <person name="Speth D.R."/>
            <person name="Lagkouvardos I."/>
            <person name="Wang Y."/>
            <person name="Qian P.-Y."/>
            <person name="Dutilh B.E."/>
            <person name="Jetten M.S."/>
        </authorList>
    </citation>
    <scope>NUCLEOTIDE SEQUENCE [LARGE SCALE GENOMIC DNA]</scope>
    <source>
        <strain evidence="6">BSI-1</strain>
    </source>
</reference>
<organism evidence="6 7">
    <name type="scientific">Candidatus Scalindua rubra</name>
    <dbReference type="NCBI Taxonomy" id="1872076"/>
    <lineage>
        <taxon>Bacteria</taxon>
        <taxon>Pseudomonadati</taxon>
        <taxon>Planctomycetota</taxon>
        <taxon>Candidatus Brocadiia</taxon>
        <taxon>Candidatus Brocadiales</taxon>
        <taxon>Candidatus Scalinduaceae</taxon>
        <taxon>Candidatus Scalindua</taxon>
    </lineage>
</organism>
<dbReference type="InterPro" id="IPR012698">
    <property type="entry name" value="PEnolPyrv_PMutase_core"/>
</dbReference>
<dbReference type="NCBIfam" id="TIGR02320">
    <property type="entry name" value="PEP_mutase"/>
    <property type="match status" value="1"/>
</dbReference>
<dbReference type="PANTHER" id="PTHR43793:SF1">
    <property type="entry name" value="FAD SYNTHASE"/>
    <property type="match status" value="1"/>
</dbReference>
<evidence type="ECO:0000313" key="6">
    <source>
        <dbReference type="EMBL" id="ODS34541.1"/>
    </source>
</evidence>
<sequence>MKKVYVGMSVDLFHHGHLNIINEAKKLGKVIVGLLTDEAIVSYKPLPLLTYEQRKLIIENIKGVDEVVPQEALDYVANLRRIKPDYVVHGDDWKMGVQKETRQRVIEVLKEWGGQLVEPKYTEGISSTQLVGALTERGITPSKRMKVLKRLIHVKPIVRILEAHSGITGLIVEKTRIVKNSEMREFDGIWLSSLTVCTSKGKPDTEVVDFTSRFQTIEEILEITTKPIIVDGDTGGEIEHFRFRVRTLERLGISAVIIEDKIGIKRNSLFGTSVTQHQDSIEHFCRKIKEGKRSLITNDFLIIARIESLILGNGMEDAITRAKAYIAAGSDGIMIHSKEKDGREIMEFCSRYKSFENKVPLVIAPSTFAHITEDEFKEFGANIVIYGNHLLRSAYPAMVKTAESILENKCCSKASDQYCMPISEILTLIPEAY</sequence>
<dbReference type="Gene3D" id="3.20.20.60">
    <property type="entry name" value="Phosphoenolpyruvate-binding domains"/>
    <property type="match status" value="1"/>
</dbReference>
<dbReference type="PANTHER" id="PTHR43793">
    <property type="entry name" value="FAD SYNTHASE"/>
    <property type="match status" value="1"/>
</dbReference>
<dbReference type="EMBL" id="MAYW01000004">
    <property type="protein sequence ID" value="ODS34541.1"/>
    <property type="molecule type" value="Genomic_DNA"/>
</dbReference>
<gene>
    <name evidence="6" type="primary">pphA_1</name>
    <name evidence="6" type="ORF">SCARUB_00276</name>
</gene>
<dbReference type="GO" id="GO:0050188">
    <property type="term" value="F:phosphoenolpyruvate mutase activity"/>
    <property type="evidence" value="ECO:0007669"/>
    <property type="project" value="UniProtKB-EC"/>
</dbReference>
<keyword evidence="1" id="KW-0808">Transferase</keyword>
<keyword evidence="2" id="KW-0548">Nucleotidyltransferase</keyword>
<feature type="domain" description="Cytidyltransferase-like" evidence="5">
    <location>
        <begin position="11"/>
        <end position="130"/>
    </location>
</feature>
<dbReference type="InterPro" id="IPR015813">
    <property type="entry name" value="Pyrv/PenolPyrv_kinase-like_dom"/>
</dbReference>
<evidence type="ECO:0000256" key="2">
    <source>
        <dbReference type="ARBA" id="ARBA00022695"/>
    </source>
</evidence>
<dbReference type="SUPFAM" id="SSF52374">
    <property type="entry name" value="Nucleotidylyl transferase"/>
    <property type="match status" value="1"/>
</dbReference>
<keyword evidence="6" id="KW-0378">Hydrolase</keyword>
<protein>
    <recommendedName>
        <fullName evidence="4">phosphoenolpyruvate mutase</fullName>
        <ecNumber evidence="4">5.4.2.9</ecNumber>
    </recommendedName>
</protein>
<dbReference type="Pfam" id="PF13714">
    <property type="entry name" value="PEP_mutase"/>
    <property type="match status" value="1"/>
</dbReference>
<name>A0A1E3XFY0_9BACT</name>
<comment type="caution">
    <text evidence="6">The sequence shown here is derived from an EMBL/GenBank/DDBJ whole genome shotgun (WGS) entry which is preliminary data.</text>
</comment>
<dbReference type="InterPro" id="IPR050385">
    <property type="entry name" value="Archaeal_FAD_synthase"/>
</dbReference>
<dbReference type="GO" id="GO:0016779">
    <property type="term" value="F:nucleotidyltransferase activity"/>
    <property type="evidence" value="ECO:0007669"/>
    <property type="project" value="UniProtKB-KW"/>
</dbReference>
<dbReference type="InterPro" id="IPR039556">
    <property type="entry name" value="ICL/PEPM"/>
</dbReference>
<dbReference type="PATRIC" id="fig|1872076.5.peg.305"/>